<organism evidence="1 2">
    <name type="scientific">Neofusicoccum parvum</name>
    <dbReference type="NCBI Taxonomy" id="310453"/>
    <lineage>
        <taxon>Eukaryota</taxon>
        <taxon>Fungi</taxon>
        <taxon>Dikarya</taxon>
        <taxon>Ascomycota</taxon>
        <taxon>Pezizomycotina</taxon>
        <taxon>Dothideomycetes</taxon>
        <taxon>Dothideomycetes incertae sedis</taxon>
        <taxon>Botryosphaeriales</taxon>
        <taxon>Botryosphaeriaceae</taxon>
        <taxon>Neofusicoccum</taxon>
    </lineage>
</organism>
<sequence length="331" mass="35435">MIIRSINETSNPTESTGGSNTLSAGAIAGAVVGGIIAGLLLAALIACIYIRRRRRQRRQRESIKPSSVAHTRSSSSATLPGGRPRAGSRIASFFRNPWGSFDADAVVPGHFELAVDPSGLTPAEEELARRQREHKRHHSNELDAEVSALHEMYQPKQGRLEMQGDEPFPTYVSGDGGTVDGNALRAEHAADAEAERRKRAELAGVYEMDATGGLLLFGRGGGSGTATPTPLPSPPMPSPGQIDAVTRKEREERERLEAERAHAERIRAEELQERVGAGAVDAIEPADGATSGRPDAERRVSDLSPISENGTFARSPVSARPDSGSRRVSRD</sequence>
<accession>A0ACB5RZS8</accession>
<reference evidence="1" key="1">
    <citation type="submission" date="2024-09" db="EMBL/GenBank/DDBJ databases">
        <title>Draft Genome Sequences of Neofusicoccum parvum.</title>
        <authorList>
            <person name="Ashida A."/>
            <person name="Camagna M."/>
            <person name="Tanaka A."/>
            <person name="Takemoto D."/>
        </authorList>
    </citation>
    <scope>NUCLEOTIDE SEQUENCE</scope>
    <source>
        <strain evidence="1">PPO83</strain>
    </source>
</reference>
<evidence type="ECO:0000313" key="1">
    <source>
        <dbReference type="EMBL" id="GME26019.1"/>
    </source>
</evidence>
<gene>
    <name evidence="1" type="primary">g3266</name>
    <name evidence="1" type="ORF">NpPPO83_00003266</name>
</gene>
<comment type="caution">
    <text evidence="1">The sequence shown here is derived from an EMBL/GenBank/DDBJ whole genome shotgun (WGS) entry which is preliminary data.</text>
</comment>
<protein>
    <submittedName>
        <fullName evidence="1">Peptidase A1</fullName>
    </submittedName>
</protein>
<dbReference type="EMBL" id="BSXG01000024">
    <property type="protein sequence ID" value="GME26019.1"/>
    <property type="molecule type" value="Genomic_DNA"/>
</dbReference>
<name>A0ACB5RZS8_9PEZI</name>
<keyword evidence="2" id="KW-1185">Reference proteome</keyword>
<proteinExistence type="predicted"/>
<evidence type="ECO:0000313" key="2">
    <source>
        <dbReference type="Proteomes" id="UP001165186"/>
    </source>
</evidence>
<dbReference type="Proteomes" id="UP001165186">
    <property type="component" value="Unassembled WGS sequence"/>
</dbReference>